<keyword evidence="3" id="KW-1185">Reference proteome</keyword>
<accession>A0A5D2JWC8</accession>
<keyword evidence="1" id="KW-1133">Transmembrane helix</keyword>
<protein>
    <submittedName>
        <fullName evidence="2">Uncharacterized protein</fullName>
    </submittedName>
</protein>
<evidence type="ECO:0000313" key="2">
    <source>
        <dbReference type="EMBL" id="TYH58796.1"/>
    </source>
</evidence>
<keyword evidence="1" id="KW-0812">Transmembrane</keyword>
<proteinExistence type="predicted"/>
<sequence>MRWKVQQQHLHHYDEADYAYNGQAAIKISASILNSKSLITVCSKTILPMFSCVLVSINSTLFLVHMTLLVALWALSSHHCSNQLIYSNHLFLNTLTSKV</sequence>
<feature type="transmembrane region" description="Helical" evidence="1">
    <location>
        <begin position="46"/>
        <end position="75"/>
    </location>
</feature>
<organism evidence="2 3">
    <name type="scientific">Gossypium tomentosum</name>
    <name type="common">Hawaiian cotton</name>
    <name type="synonym">Gossypium sandvicense</name>
    <dbReference type="NCBI Taxonomy" id="34277"/>
    <lineage>
        <taxon>Eukaryota</taxon>
        <taxon>Viridiplantae</taxon>
        <taxon>Streptophyta</taxon>
        <taxon>Embryophyta</taxon>
        <taxon>Tracheophyta</taxon>
        <taxon>Spermatophyta</taxon>
        <taxon>Magnoliopsida</taxon>
        <taxon>eudicotyledons</taxon>
        <taxon>Gunneridae</taxon>
        <taxon>Pentapetalae</taxon>
        <taxon>rosids</taxon>
        <taxon>malvids</taxon>
        <taxon>Malvales</taxon>
        <taxon>Malvaceae</taxon>
        <taxon>Malvoideae</taxon>
        <taxon>Gossypium</taxon>
    </lineage>
</organism>
<gene>
    <name evidence="2" type="ORF">ES332_D08G179200v1</name>
</gene>
<name>A0A5D2JWC8_GOSTO</name>
<reference evidence="2 3" key="1">
    <citation type="submission" date="2019-07" db="EMBL/GenBank/DDBJ databases">
        <title>WGS assembly of Gossypium tomentosum.</title>
        <authorList>
            <person name="Chen Z.J."/>
            <person name="Sreedasyam A."/>
            <person name="Ando A."/>
            <person name="Song Q."/>
            <person name="De L."/>
            <person name="Hulse-Kemp A."/>
            <person name="Ding M."/>
            <person name="Ye W."/>
            <person name="Kirkbride R."/>
            <person name="Jenkins J."/>
            <person name="Plott C."/>
            <person name="Lovell J."/>
            <person name="Lin Y.-M."/>
            <person name="Vaughn R."/>
            <person name="Liu B."/>
            <person name="Li W."/>
            <person name="Simpson S."/>
            <person name="Scheffler B."/>
            <person name="Saski C."/>
            <person name="Grover C."/>
            <person name="Hu G."/>
            <person name="Conover J."/>
            <person name="Carlson J."/>
            <person name="Shu S."/>
            <person name="Boston L."/>
            <person name="Williams M."/>
            <person name="Peterson D."/>
            <person name="Mcgee K."/>
            <person name="Jones D."/>
            <person name="Wendel J."/>
            <person name="Stelly D."/>
            <person name="Grimwood J."/>
            <person name="Schmutz J."/>
        </authorList>
    </citation>
    <scope>NUCLEOTIDE SEQUENCE [LARGE SCALE GENOMIC DNA]</scope>
    <source>
        <strain evidence="2">7179.01</strain>
    </source>
</reference>
<evidence type="ECO:0000256" key="1">
    <source>
        <dbReference type="SAM" id="Phobius"/>
    </source>
</evidence>
<dbReference type="AlphaFoldDB" id="A0A5D2JWC8"/>
<keyword evidence="1" id="KW-0472">Membrane</keyword>
<evidence type="ECO:0000313" key="3">
    <source>
        <dbReference type="Proteomes" id="UP000322667"/>
    </source>
</evidence>
<dbReference type="EMBL" id="CM017630">
    <property type="protein sequence ID" value="TYH58796.1"/>
    <property type="molecule type" value="Genomic_DNA"/>
</dbReference>
<dbReference type="Proteomes" id="UP000322667">
    <property type="component" value="Chromosome D08"/>
</dbReference>